<feature type="domain" description="RDRP core" evidence="3">
    <location>
        <begin position="432"/>
        <end position="1049"/>
    </location>
</feature>
<comment type="caution">
    <text evidence="4">The sequence shown here is derived from an EMBL/GenBank/DDBJ whole genome shotgun (WGS) entry which is preliminary data.</text>
</comment>
<dbReference type="InterPro" id="IPR007855">
    <property type="entry name" value="RDRP"/>
</dbReference>
<gene>
    <name evidence="4" type="ORF">BP5553_00855</name>
</gene>
<dbReference type="PANTHER" id="PTHR23079">
    <property type="entry name" value="RNA-DEPENDENT RNA POLYMERASE"/>
    <property type="match status" value="1"/>
</dbReference>
<dbReference type="AlphaFoldDB" id="A0A370TZB8"/>
<name>A0A370TZB8_9HELO</name>
<organism evidence="4 5">
    <name type="scientific">Venustampulla echinocandica</name>
    <dbReference type="NCBI Taxonomy" id="2656787"/>
    <lineage>
        <taxon>Eukaryota</taxon>
        <taxon>Fungi</taxon>
        <taxon>Dikarya</taxon>
        <taxon>Ascomycota</taxon>
        <taxon>Pezizomycotina</taxon>
        <taxon>Leotiomycetes</taxon>
        <taxon>Helotiales</taxon>
        <taxon>Pleuroascaceae</taxon>
        <taxon>Venustampulla</taxon>
    </lineage>
</organism>
<comment type="similarity">
    <text evidence="1">Belongs to the RdRP family.</text>
</comment>
<dbReference type="STRING" id="2656787.A0A370TZB8"/>
<dbReference type="Pfam" id="PF05183">
    <property type="entry name" value="RdRP"/>
    <property type="match status" value="1"/>
</dbReference>
<accession>A0A370TZB8</accession>
<protein>
    <recommendedName>
        <fullName evidence="1">RNA-dependent RNA polymerase</fullName>
        <ecNumber evidence="1">2.7.7.48</ecNumber>
    </recommendedName>
</protein>
<keyword evidence="1" id="KW-0548">Nucleotidyltransferase</keyword>
<dbReference type="Proteomes" id="UP000254866">
    <property type="component" value="Unassembled WGS sequence"/>
</dbReference>
<dbReference type="GeneID" id="43593704"/>
<dbReference type="EMBL" id="NPIC01000001">
    <property type="protein sequence ID" value="RDL40876.1"/>
    <property type="molecule type" value="Genomic_DNA"/>
</dbReference>
<evidence type="ECO:0000256" key="2">
    <source>
        <dbReference type="SAM" id="MobiDB-lite"/>
    </source>
</evidence>
<evidence type="ECO:0000313" key="5">
    <source>
        <dbReference type="Proteomes" id="UP000254866"/>
    </source>
</evidence>
<dbReference type="PANTHER" id="PTHR23079:SF14">
    <property type="entry name" value="RNA-DEPENDENT RNA POLYMERASE"/>
    <property type="match status" value="1"/>
</dbReference>
<feature type="compositionally biased region" description="Basic and acidic residues" evidence="2">
    <location>
        <begin position="171"/>
        <end position="181"/>
    </location>
</feature>
<keyword evidence="1" id="KW-0808">Transferase</keyword>
<dbReference type="GO" id="GO:0003723">
    <property type="term" value="F:RNA binding"/>
    <property type="evidence" value="ECO:0007669"/>
    <property type="project" value="UniProtKB-KW"/>
</dbReference>
<sequence>MDFSRVPITPRKRAQDDGRMEVDMLIKNLNMRWDLRLEPQRRNESPNTRSNNRTMEQWCVCMITTLNFKKLAAQPLAKFQEKAQDAYMQWVKKPNADRGVIPEVSREKSHPLSPTERAQMLRYLHDILRESYDDFCTRNKGSQSPWRSRKDQQSRSPSLDDSPVPFTLPRLKQDPKRPREDLLDEPQMRPKKYKMPETLAEALPPPGRGRAELPELKGWRSANTSFESNAPSSIFSHPAISFGNSMSEMGPDTQDAAPDIQKTHTSSDYGAGSSFEAALNNTLIFDASEISPLGISEGLSQELKNVEISDRVSNHLTPEDILQERLEDVFPKLPASLRLMSLNIVYEITRIFLHAEVPILNVEFSSDDHLNDYDALWQFLKSHPMLKDRPFPERSSKEAWEAAATGYRKGGLGVVLGGSLEFNESAAGPLFQLRLKPLQLELSHRVGRRLGNDRFLEIDMPHLTGRGLPKLLQDLGVRGQDAVFQWLVDTPHSLFSRCWNPFFCKPADRKTKKAQKTSKKIFKTDSELAHRVYFFAVSGTGLETEISIRSLLNKTTALSRNSATVTLELSQIRYRHDIEYNNEVMTDGAGRISWALALKVMEILGLAYPPSGFQGRIGEAKGFWSVDHSDRSGQSWIEVYDSQCKWARTKSKRLDHDDYHESNRTFEVLQCSGPLKSANLNDQFLPLLMENAPDKGFMKKALNKLLEQALDRDLENLRCSLQSGPALRKWISEKNPNQSQRLKSGCVGYRAGFPIGRDEQLIMMLDSGFDTTKLTYAMELTRSLFRDKCEDLKNRLSITIGQSTYAYMVPDFQGVLEPNEVFIDFSSFTDEISGFSGVMLHGQEILVARSPAHFVSDIQKVKAVAKAELMGLKDVIVFPTKGNPSLAAKLSGGDYDGDRAWICWEPDIVNNFTNADKLVEHPLVAEGYVHQDKTKYEDLIKDHENPVSYFLRKSMAFNMQQSMLGICTSWKEKICYHQGSVATREANIISSLLSLLVDQAKQGYIFSDDDWTRLKEALIKVKPFEPEYKKEKPYFRKDPTHILDYLMDRTYKKVDKCLEEFAKSVPKNISHWDDDLVAYYLWAKQESTTNGEWKPLLSRLETDLSALKAPWSTKFKRSPLLEEIGVDWVPTLLEFFDRYREIQPTEGALGRTLLGGCGAEDLSPWVLLKASALFASYPRTYVSTFVWWMAGKQLAHLKALRRSGNAPHTVIPSMYVVYKPNNSYVKQLECQNGKGSVRMADMEDVTDDDD</sequence>
<keyword evidence="1" id="KW-0694">RNA-binding</keyword>
<comment type="catalytic activity">
    <reaction evidence="1">
        <text>RNA(n) + a ribonucleoside 5'-triphosphate = RNA(n+1) + diphosphate</text>
        <dbReference type="Rhea" id="RHEA:21248"/>
        <dbReference type="Rhea" id="RHEA-COMP:14527"/>
        <dbReference type="Rhea" id="RHEA-COMP:17342"/>
        <dbReference type="ChEBI" id="CHEBI:33019"/>
        <dbReference type="ChEBI" id="CHEBI:61557"/>
        <dbReference type="ChEBI" id="CHEBI:140395"/>
        <dbReference type="EC" id="2.7.7.48"/>
    </reaction>
</comment>
<evidence type="ECO:0000259" key="3">
    <source>
        <dbReference type="Pfam" id="PF05183"/>
    </source>
</evidence>
<dbReference type="GO" id="GO:0003968">
    <property type="term" value="F:RNA-directed RNA polymerase activity"/>
    <property type="evidence" value="ECO:0007669"/>
    <property type="project" value="UniProtKB-KW"/>
</dbReference>
<evidence type="ECO:0000313" key="4">
    <source>
        <dbReference type="EMBL" id="RDL40876.1"/>
    </source>
</evidence>
<dbReference type="InterPro" id="IPR057596">
    <property type="entry name" value="RDRP_core"/>
</dbReference>
<dbReference type="GO" id="GO:0030422">
    <property type="term" value="P:siRNA processing"/>
    <property type="evidence" value="ECO:0007669"/>
    <property type="project" value="TreeGrafter"/>
</dbReference>
<dbReference type="OrthoDB" id="10055769at2759"/>
<keyword evidence="5" id="KW-1185">Reference proteome</keyword>
<reference evidence="4 5" key="1">
    <citation type="journal article" date="2018" name="IMA Fungus">
        <title>IMA Genome-F 9: Draft genome sequence of Annulohypoxylon stygium, Aspergillus mulundensis, Berkeleyomyces basicola (syn. Thielaviopsis basicola), Ceratocystis smalleyi, two Cercospora beticola strains, Coleophoma cylindrospora, Fusarium fracticaudum, Phialophora cf. hyalina, and Morchella septimelata.</title>
        <authorList>
            <person name="Wingfield B.D."/>
            <person name="Bills G.F."/>
            <person name="Dong Y."/>
            <person name="Huang W."/>
            <person name="Nel W.J."/>
            <person name="Swalarsk-Parry B.S."/>
            <person name="Vaghefi N."/>
            <person name="Wilken P.M."/>
            <person name="An Z."/>
            <person name="de Beer Z.W."/>
            <person name="De Vos L."/>
            <person name="Chen L."/>
            <person name="Duong T.A."/>
            <person name="Gao Y."/>
            <person name="Hammerbacher A."/>
            <person name="Kikkert J.R."/>
            <person name="Li Y."/>
            <person name="Li H."/>
            <person name="Li K."/>
            <person name="Li Q."/>
            <person name="Liu X."/>
            <person name="Ma X."/>
            <person name="Naidoo K."/>
            <person name="Pethybridge S.J."/>
            <person name="Sun J."/>
            <person name="Steenkamp E.T."/>
            <person name="van der Nest M.A."/>
            <person name="van Wyk S."/>
            <person name="Wingfield M.J."/>
            <person name="Xiong C."/>
            <person name="Yue Q."/>
            <person name="Zhang X."/>
        </authorList>
    </citation>
    <scope>NUCLEOTIDE SEQUENCE [LARGE SCALE GENOMIC DNA]</scope>
    <source>
        <strain evidence="4 5">BP 5553</strain>
    </source>
</reference>
<keyword evidence="1" id="KW-0696">RNA-directed RNA polymerase</keyword>
<feature type="region of interest" description="Disordered" evidence="2">
    <location>
        <begin position="241"/>
        <end position="270"/>
    </location>
</feature>
<dbReference type="RefSeq" id="XP_031873532.1">
    <property type="nucleotide sequence ID" value="XM_032009478.1"/>
</dbReference>
<proteinExistence type="inferred from homology"/>
<dbReference type="GO" id="GO:0031380">
    <property type="term" value="C:nuclear RNA-directed RNA polymerase complex"/>
    <property type="evidence" value="ECO:0007669"/>
    <property type="project" value="TreeGrafter"/>
</dbReference>
<dbReference type="Gene3D" id="1.10.8.790">
    <property type="entry name" value="RNA-dependent RNA polymerase, slab domain, helical subdomain-like"/>
    <property type="match status" value="1"/>
</dbReference>
<dbReference type="EC" id="2.7.7.48" evidence="1"/>
<feature type="region of interest" description="Disordered" evidence="2">
    <location>
        <begin position="136"/>
        <end position="213"/>
    </location>
</feature>
<evidence type="ECO:0000256" key="1">
    <source>
        <dbReference type="RuleBase" id="RU363098"/>
    </source>
</evidence>